<evidence type="ECO:0000313" key="18">
    <source>
        <dbReference type="ZFIN" id="ZDB-GENE-141212-239"/>
    </source>
</evidence>
<reference evidence="14" key="1">
    <citation type="submission" date="2011-06" db="UniProtKB">
        <authorList>
            <consortium name="Ensembl"/>
        </authorList>
    </citation>
    <scope>IDENTIFICATION</scope>
    <source>
        <strain evidence="14">Tuebingen</strain>
    </source>
</reference>
<dbReference type="InterPro" id="IPR000770">
    <property type="entry name" value="SAND_dom"/>
</dbReference>
<dbReference type="PROSITE" id="PS50016">
    <property type="entry name" value="ZF_PHD_2"/>
    <property type="match status" value="1"/>
</dbReference>
<dbReference type="OMA" id="CMENPQT"/>
<evidence type="ECO:0000256" key="7">
    <source>
        <dbReference type="PROSITE-ProRule" id="PRU00035"/>
    </source>
</evidence>
<reference evidence="16 17" key="3">
    <citation type="submission" date="2025-04" db="UniProtKB">
        <authorList>
            <consortium name="RefSeq"/>
        </authorList>
    </citation>
    <scope>IDENTIFICATION</scope>
    <source>
        <strain evidence="16 17">Tuebingen</strain>
    </source>
</reference>
<keyword evidence="4" id="KW-0862">Zinc</keyword>
<proteinExistence type="predicted"/>
<evidence type="ECO:0000259" key="11">
    <source>
        <dbReference type="PROSITE" id="PS50016"/>
    </source>
</evidence>
<dbReference type="HOGENOM" id="CLU_030420_0_0_1"/>
<dbReference type="Pfam" id="PF00439">
    <property type="entry name" value="Bromodomain"/>
    <property type="match status" value="1"/>
</dbReference>
<dbReference type="RefSeq" id="XP_021329284.1">
    <property type="nucleotide sequence ID" value="XM_021473609.2"/>
</dbReference>
<dbReference type="InterPro" id="IPR013083">
    <property type="entry name" value="Znf_RING/FYVE/PHD"/>
</dbReference>
<dbReference type="GeneID" id="796843"/>
<protein>
    <submittedName>
        <fullName evidence="16 17">Nuclear body protein SP140-like protein isoform X1</fullName>
    </submittedName>
    <submittedName>
        <fullName evidence="14">SP110 nuclear antigen, tandem duplicate 1</fullName>
    </submittedName>
</protein>
<name>A0A8M9PWS6_DANRE</name>
<keyword evidence="3 8" id="KW-0863">Zinc-finger</keyword>
<dbReference type="InterPro" id="IPR043563">
    <property type="entry name" value="Sp110/Sp140/Sp140L-like"/>
</dbReference>
<dbReference type="GO" id="GO:0008270">
    <property type="term" value="F:zinc ion binding"/>
    <property type="evidence" value="ECO:0007669"/>
    <property type="project" value="UniProtKB-KW"/>
</dbReference>
<dbReference type="SMART" id="SM00297">
    <property type="entry name" value="BROMO"/>
    <property type="match status" value="1"/>
</dbReference>
<dbReference type="PROSITE" id="PS50014">
    <property type="entry name" value="BROMODOMAIN_2"/>
    <property type="match status" value="1"/>
</dbReference>
<evidence type="ECO:0000313" key="17">
    <source>
        <dbReference type="RefSeq" id="XP_021329284.1"/>
    </source>
</evidence>
<dbReference type="SUPFAM" id="SSF63763">
    <property type="entry name" value="SAND domain-like"/>
    <property type="match status" value="2"/>
</dbReference>
<dbReference type="Pfam" id="PF01342">
    <property type="entry name" value="SAND"/>
    <property type="match status" value="2"/>
</dbReference>
<dbReference type="GO" id="GO:0005634">
    <property type="term" value="C:nucleus"/>
    <property type="evidence" value="ECO:0000318"/>
    <property type="project" value="GO_Central"/>
</dbReference>
<keyword evidence="1" id="KW-0597">Phosphoprotein</keyword>
<dbReference type="PRINTS" id="PR00503">
    <property type="entry name" value="BROMODOMAIN"/>
</dbReference>
<evidence type="ECO:0000256" key="2">
    <source>
        <dbReference type="ARBA" id="ARBA00022723"/>
    </source>
</evidence>
<keyword evidence="6" id="KW-0539">Nucleus</keyword>
<dbReference type="InterPro" id="IPR019787">
    <property type="entry name" value="Znf_PHD-finger"/>
</dbReference>
<accession>F1R6N2</accession>
<dbReference type="Ensembl" id="ENSDART00000077702.6">
    <property type="protein sequence ID" value="ENSDARP00000072168.5"/>
    <property type="gene ID" value="ENSDARG00000055359.6"/>
</dbReference>
<dbReference type="GO" id="GO:0003677">
    <property type="term" value="F:DNA binding"/>
    <property type="evidence" value="ECO:0007669"/>
    <property type="project" value="InterPro"/>
</dbReference>
<evidence type="ECO:0000259" key="12">
    <source>
        <dbReference type="PROSITE" id="PS50864"/>
    </source>
</evidence>
<dbReference type="CTD" id="796843"/>
<dbReference type="Gene3D" id="3.10.390.10">
    <property type="entry name" value="SAND domain-like"/>
    <property type="match status" value="2"/>
</dbReference>
<evidence type="ECO:0000256" key="3">
    <source>
        <dbReference type="ARBA" id="ARBA00022771"/>
    </source>
</evidence>
<dbReference type="InterPro" id="IPR001487">
    <property type="entry name" value="Bromodomain"/>
</dbReference>
<evidence type="ECO:0000313" key="14">
    <source>
        <dbReference type="Ensembl" id="ENSDARP00000072168"/>
    </source>
</evidence>
<dbReference type="PANTHER" id="PTHR46386">
    <property type="entry name" value="NUCLEAR BODY PROTEIN SP140"/>
    <property type="match status" value="1"/>
</dbReference>
<evidence type="ECO:0000256" key="8">
    <source>
        <dbReference type="PROSITE-ProRule" id="PRU00146"/>
    </source>
</evidence>
<evidence type="ECO:0000313" key="15">
    <source>
        <dbReference type="Proteomes" id="UP000000437"/>
    </source>
</evidence>
<feature type="domain" description="SAND" evidence="12">
    <location>
        <begin position="341"/>
        <end position="424"/>
    </location>
</feature>
<feature type="domain" description="PHD-type" evidence="11">
    <location>
        <begin position="448"/>
        <end position="494"/>
    </location>
</feature>
<dbReference type="KEGG" id="dre:796843"/>
<dbReference type="InterPro" id="IPR010919">
    <property type="entry name" value="SAND-like_dom_sf"/>
</dbReference>
<accession>A0A8M9PWS6</accession>
<dbReference type="SMART" id="SM00258">
    <property type="entry name" value="SAND"/>
    <property type="match status" value="2"/>
</dbReference>
<dbReference type="EMBL" id="BX569789">
    <property type="status" value="NOT_ANNOTATED_CDS"/>
    <property type="molecule type" value="Genomic_DNA"/>
</dbReference>
<dbReference type="OrthoDB" id="1870062at2759"/>
<dbReference type="CDD" id="cd15541">
    <property type="entry name" value="PHD_TIF1_like"/>
    <property type="match status" value="1"/>
</dbReference>
<sequence>MGVIDQMELDFLTNQQLLSFFRRKKTEISCIEQPHIFLTQLRDYDLLPEPLFEKVKKMHKRDQKQKGVYEVLDWLEKERSQHMHRFWRCVFKDHIVQKYPTLCLLKNSLPDAVISFSEEPADAETPTKESEVTEKKEKPRKNTRKRIRDDQSSEDSGDPGPSSASTPTRKKPAKKPSFSSPVKKGDNQEIWMFPIYKTQLPVKCGDKEGTLYRDKLPKGEKCILAQGRWFSPSEFEKFAGKEKTKNWKVSIRCRNTPLKKLIEENHLQCPPMERRKRKCVQKNKTELCCISSSESSSLDSETSASSEEESDAEDFQEESRSSGGGSQFRSRVHEEEEEEEDEMADLTVFQAPTLQVTCVSLTGTLYKGRFATGRRGKCIRTEERWFTPEEFVKEEPTLTDGLWKRDILCHGKTLNFLCKKKILQIHSLLCECVKCSTDPEDLMEQNNDDVCYACHCGVDLRCCDGCPRAFHSDCHLPAVPEGSGEWICTFCVLKTSLQWRASSNMTEQEAFDSPVSQYILQCHYLLLCMYKEDIQRVFVEDPRPNVDRYSEFISQPMWLDRIKSKLESKKYQKFGEFVSDFRLIFSNCKNFNKDNEFGQLGAKLKEIFEEEIQKIFFIQ</sequence>
<dbReference type="PROSITE" id="PS50864">
    <property type="entry name" value="SAND"/>
    <property type="match status" value="2"/>
</dbReference>
<dbReference type="InterPro" id="IPR004865">
    <property type="entry name" value="HSR_dom"/>
</dbReference>
<feature type="domain" description="HSR" evidence="13">
    <location>
        <begin position="1"/>
        <end position="114"/>
    </location>
</feature>
<dbReference type="PANTHER" id="PTHR46386:SF1">
    <property type="entry name" value="NUCLEAR BODY PROTEIN SP140-LIKE PROTEIN"/>
    <property type="match status" value="1"/>
</dbReference>
<dbReference type="Pfam" id="PF03172">
    <property type="entry name" value="HSR"/>
    <property type="match status" value="1"/>
</dbReference>
<dbReference type="FunFam" id="3.10.390.10:FF:000004">
    <property type="entry name" value="Deformed epidermal autoregulatory factor 1"/>
    <property type="match status" value="1"/>
</dbReference>
<evidence type="ECO:0000256" key="9">
    <source>
        <dbReference type="SAM" id="MobiDB-lite"/>
    </source>
</evidence>
<feature type="compositionally biased region" description="Low complexity" evidence="9">
    <location>
        <begin position="296"/>
        <end position="305"/>
    </location>
</feature>
<dbReference type="STRING" id="7955.ENSDARP00000072168"/>
<dbReference type="Gene3D" id="1.20.920.10">
    <property type="entry name" value="Bromodomain-like"/>
    <property type="match status" value="1"/>
</dbReference>
<feature type="compositionally biased region" description="Basic and acidic residues" evidence="9">
    <location>
        <begin position="125"/>
        <end position="137"/>
    </location>
</feature>
<keyword evidence="15" id="KW-1185">Reference proteome</keyword>
<dbReference type="ZFIN" id="ZDB-GENE-141212-239">
    <property type="gene designation" value="sp100.1"/>
</dbReference>
<dbReference type="GO" id="GO:0000981">
    <property type="term" value="F:DNA-binding transcription factor activity, RNA polymerase II-specific"/>
    <property type="evidence" value="ECO:0000318"/>
    <property type="project" value="GO_Central"/>
</dbReference>
<organism evidence="15 17">
    <name type="scientific">Danio rerio</name>
    <name type="common">Zebrafish</name>
    <name type="synonym">Brachydanio rerio</name>
    <dbReference type="NCBI Taxonomy" id="7955"/>
    <lineage>
        <taxon>Eukaryota</taxon>
        <taxon>Metazoa</taxon>
        <taxon>Chordata</taxon>
        <taxon>Craniata</taxon>
        <taxon>Vertebrata</taxon>
        <taxon>Euteleostomi</taxon>
        <taxon>Actinopterygii</taxon>
        <taxon>Neopterygii</taxon>
        <taxon>Teleostei</taxon>
        <taxon>Ostariophysi</taxon>
        <taxon>Cypriniformes</taxon>
        <taxon>Danionidae</taxon>
        <taxon>Danioninae</taxon>
        <taxon>Danio</taxon>
    </lineage>
</organism>
<dbReference type="SUPFAM" id="SSF47370">
    <property type="entry name" value="Bromodomain"/>
    <property type="match status" value="1"/>
</dbReference>
<dbReference type="AGR" id="ZFIN:ZDB-GENE-141212-239"/>
<dbReference type="RefSeq" id="XP_001337239.2">
    <property type="nucleotide sequence ID" value="XM_001337203.8"/>
</dbReference>
<dbReference type="Proteomes" id="UP000000437">
    <property type="component" value="Chromosome 3"/>
</dbReference>
<evidence type="ECO:0000256" key="1">
    <source>
        <dbReference type="ARBA" id="ARBA00022553"/>
    </source>
</evidence>
<dbReference type="SMR" id="A0A8M9PWS6"/>
<dbReference type="Bgee" id="ENSDARG00000055359">
    <property type="expression patterns" value="Expressed in testis and 12 other cell types or tissues"/>
</dbReference>
<evidence type="ECO:0000313" key="16">
    <source>
        <dbReference type="RefSeq" id="XP_001337239.2"/>
    </source>
</evidence>
<dbReference type="InterPro" id="IPR036427">
    <property type="entry name" value="Bromodomain-like_sf"/>
</dbReference>
<feature type="region of interest" description="Disordered" evidence="9">
    <location>
        <begin position="119"/>
        <end position="185"/>
    </location>
</feature>
<dbReference type="GeneTree" id="ENSGT00940000166738"/>
<dbReference type="GO" id="GO:0006357">
    <property type="term" value="P:regulation of transcription by RNA polymerase II"/>
    <property type="evidence" value="ECO:0000318"/>
    <property type="project" value="GO_Central"/>
</dbReference>
<feature type="compositionally biased region" description="Acidic residues" evidence="9">
    <location>
        <begin position="335"/>
        <end position="344"/>
    </location>
</feature>
<dbReference type="InterPro" id="IPR001965">
    <property type="entry name" value="Znf_PHD"/>
</dbReference>
<evidence type="ECO:0000256" key="6">
    <source>
        <dbReference type="ARBA" id="ARBA00023242"/>
    </source>
</evidence>
<keyword evidence="5 7" id="KW-0103">Bromodomain</keyword>
<evidence type="ECO:0000259" key="13">
    <source>
        <dbReference type="PROSITE" id="PS51414"/>
    </source>
</evidence>
<evidence type="ECO:0000256" key="5">
    <source>
        <dbReference type="ARBA" id="ARBA00023117"/>
    </source>
</evidence>
<evidence type="ECO:0000259" key="10">
    <source>
        <dbReference type="PROSITE" id="PS50014"/>
    </source>
</evidence>
<dbReference type="AlphaFoldDB" id="A0A8M9PWS6"/>
<dbReference type="SMART" id="SM00249">
    <property type="entry name" value="PHD"/>
    <property type="match status" value="1"/>
</dbReference>
<dbReference type="InterPro" id="IPR011011">
    <property type="entry name" value="Znf_FYVE_PHD"/>
</dbReference>
<feature type="region of interest" description="Disordered" evidence="9">
    <location>
        <begin position="296"/>
        <end position="346"/>
    </location>
</feature>
<feature type="compositionally biased region" description="Acidic residues" evidence="9">
    <location>
        <begin position="306"/>
        <end position="316"/>
    </location>
</feature>
<dbReference type="Gene3D" id="3.30.40.10">
    <property type="entry name" value="Zinc/RING finger domain, C3HC4 (zinc finger)"/>
    <property type="match status" value="1"/>
</dbReference>
<evidence type="ECO:0000256" key="4">
    <source>
        <dbReference type="ARBA" id="ARBA00022833"/>
    </source>
</evidence>
<dbReference type="PROSITE" id="PS51414">
    <property type="entry name" value="HSR"/>
    <property type="match status" value="1"/>
</dbReference>
<keyword evidence="2" id="KW-0479">Metal-binding</keyword>
<dbReference type="SUPFAM" id="SSF57903">
    <property type="entry name" value="FYVE/PHD zinc finger"/>
    <property type="match status" value="1"/>
</dbReference>
<feature type="domain" description="SAND" evidence="12">
    <location>
        <begin position="185"/>
        <end position="268"/>
    </location>
</feature>
<reference evidence="14 15" key="2">
    <citation type="journal article" date="2013" name="Nature">
        <title>The zebrafish reference genome sequence and its relationship to the human genome.</title>
        <authorList>
            <consortium name="Genome Reference Consortium Zebrafish"/>
            <person name="Howe K."/>
            <person name="Clark M.D."/>
            <person name="Torroja C.F."/>
            <person name="Torrance J."/>
            <person name="Berthelot C."/>
            <person name="Muffato M."/>
            <person name="Collins J.E."/>
            <person name="Humphray S."/>
            <person name="McLaren K."/>
            <person name="Matthews L."/>
            <person name="McLaren S."/>
            <person name="Sealy I."/>
            <person name="Caccamo M."/>
            <person name="Churcher C."/>
            <person name="Scott C."/>
            <person name="Barrett J.C."/>
            <person name="Koch R."/>
            <person name="Rauch G.J."/>
            <person name="White S."/>
            <person name="Chow W."/>
            <person name="Kilian B."/>
            <person name="Quintais L.T."/>
            <person name="Guerra-Assuncao J.A."/>
            <person name="Zhou Y."/>
            <person name="Gu Y."/>
            <person name="Yen J."/>
            <person name="Vogel J.H."/>
            <person name="Eyre T."/>
            <person name="Redmond S."/>
            <person name="Banerjee R."/>
            <person name="Chi J."/>
            <person name="Fu B."/>
            <person name="Langley E."/>
            <person name="Maguire S.F."/>
            <person name="Laird G.K."/>
            <person name="Lloyd D."/>
            <person name="Kenyon E."/>
            <person name="Donaldson S."/>
            <person name="Sehra H."/>
            <person name="Almeida-King J."/>
            <person name="Loveland J."/>
            <person name="Trevanion S."/>
            <person name="Jones M."/>
            <person name="Quail M."/>
            <person name="Willey D."/>
            <person name="Hunt A."/>
            <person name="Burton J."/>
            <person name="Sims S."/>
            <person name="McLay K."/>
            <person name="Plumb B."/>
            <person name="Davis J."/>
            <person name="Clee C."/>
            <person name="Oliver K."/>
            <person name="Clark R."/>
            <person name="Riddle C."/>
            <person name="Elliot D."/>
            <person name="Eliott D."/>
            <person name="Threadgold G."/>
            <person name="Harden G."/>
            <person name="Ware D."/>
            <person name="Begum S."/>
            <person name="Mortimore B."/>
            <person name="Mortimer B."/>
            <person name="Kerry G."/>
            <person name="Heath P."/>
            <person name="Phillimore B."/>
            <person name="Tracey A."/>
            <person name="Corby N."/>
            <person name="Dunn M."/>
            <person name="Johnson C."/>
            <person name="Wood J."/>
            <person name="Clark S."/>
            <person name="Pelan S."/>
            <person name="Griffiths G."/>
            <person name="Smith M."/>
            <person name="Glithero R."/>
            <person name="Howden P."/>
            <person name="Barker N."/>
            <person name="Lloyd C."/>
            <person name="Stevens C."/>
            <person name="Harley J."/>
            <person name="Holt K."/>
            <person name="Panagiotidis G."/>
            <person name="Lovell J."/>
            <person name="Beasley H."/>
            <person name="Henderson C."/>
            <person name="Gordon D."/>
            <person name="Auger K."/>
            <person name="Wright D."/>
            <person name="Collins J."/>
            <person name="Raisen C."/>
            <person name="Dyer L."/>
            <person name="Leung K."/>
            <person name="Robertson L."/>
            <person name="Ambridge K."/>
            <person name="Leongamornlert D."/>
            <person name="McGuire S."/>
            <person name="Gilderthorp R."/>
            <person name="Griffiths C."/>
            <person name="Manthravadi D."/>
            <person name="Nichol S."/>
            <person name="Barker G."/>
            <person name="Whitehead S."/>
            <person name="Kay M."/>
            <person name="Brown J."/>
            <person name="Murnane C."/>
            <person name="Gray E."/>
            <person name="Humphries M."/>
            <person name="Sycamore N."/>
            <person name="Barker D."/>
            <person name="Saunders D."/>
            <person name="Wallis J."/>
            <person name="Babbage A."/>
            <person name="Hammond S."/>
            <person name="Mashreghi-Mohammadi M."/>
            <person name="Barr L."/>
            <person name="Martin S."/>
            <person name="Wray P."/>
            <person name="Ellington A."/>
            <person name="Matthews N."/>
            <person name="Ellwood M."/>
            <person name="Woodmansey R."/>
            <person name="Clark G."/>
            <person name="Cooper J."/>
            <person name="Cooper J."/>
            <person name="Tromans A."/>
            <person name="Grafham D."/>
            <person name="Skuce C."/>
            <person name="Pandian R."/>
            <person name="Andrews R."/>
            <person name="Harrison E."/>
            <person name="Kimberley A."/>
            <person name="Garnett J."/>
            <person name="Fosker N."/>
            <person name="Hall R."/>
            <person name="Garner P."/>
            <person name="Kelly D."/>
            <person name="Bird C."/>
            <person name="Palmer S."/>
            <person name="Gehring I."/>
            <person name="Berger A."/>
            <person name="Dooley C.M."/>
            <person name="Ersan-Urun Z."/>
            <person name="Eser C."/>
            <person name="Geiger H."/>
            <person name="Geisler M."/>
            <person name="Karotki L."/>
            <person name="Kirn A."/>
            <person name="Konantz J."/>
            <person name="Konantz M."/>
            <person name="Oberlander M."/>
            <person name="Rudolph-Geiger S."/>
            <person name="Teucke M."/>
            <person name="Lanz C."/>
            <person name="Raddatz G."/>
            <person name="Osoegawa K."/>
            <person name="Zhu B."/>
            <person name="Rapp A."/>
            <person name="Widaa S."/>
            <person name="Langford C."/>
            <person name="Yang F."/>
            <person name="Schuster S.C."/>
            <person name="Carter N.P."/>
            <person name="Harrow J."/>
            <person name="Ning Z."/>
            <person name="Herrero J."/>
            <person name="Searle S.M."/>
            <person name="Enright A."/>
            <person name="Geisler R."/>
            <person name="Plasterk R.H."/>
            <person name="Lee C."/>
            <person name="Westerfield M."/>
            <person name="de Jong P.J."/>
            <person name="Zon L.I."/>
            <person name="Postlethwait J.H."/>
            <person name="Nusslein-Volhard C."/>
            <person name="Hubbard T.J."/>
            <person name="Roest Crollius H."/>
            <person name="Rogers J."/>
            <person name="Stemple D.L."/>
        </authorList>
    </citation>
    <scope>NUCLEOTIDE SEQUENCE [LARGE SCALE GENOMIC DNA]</scope>
    <source>
        <strain evidence="14">Tuebingen</strain>
    </source>
</reference>
<feature type="domain" description="Bromo" evidence="10">
    <location>
        <begin position="541"/>
        <end position="599"/>
    </location>
</feature>
<gene>
    <name evidence="14 16 17 18" type="primary">sp100.1</name>
</gene>